<accession>A0A0G4HFT4</accession>
<dbReference type="AlphaFoldDB" id="A0A0G4HFT4"/>
<feature type="compositionally biased region" description="Acidic residues" evidence="1">
    <location>
        <begin position="1"/>
        <end position="10"/>
    </location>
</feature>
<organism evidence="2">
    <name type="scientific">Chromera velia CCMP2878</name>
    <dbReference type="NCBI Taxonomy" id="1169474"/>
    <lineage>
        <taxon>Eukaryota</taxon>
        <taxon>Sar</taxon>
        <taxon>Alveolata</taxon>
        <taxon>Colpodellida</taxon>
        <taxon>Chromeraceae</taxon>
        <taxon>Chromera</taxon>
    </lineage>
</organism>
<feature type="region of interest" description="Disordered" evidence="1">
    <location>
        <begin position="1"/>
        <end position="59"/>
    </location>
</feature>
<feature type="compositionally biased region" description="Low complexity" evidence="1">
    <location>
        <begin position="35"/>
        <end position="52"/>
    </location>
</feature>
<reference evidence="2" key="1">
    <citation type="submission" date="2014-11" db="EMBL/GenBank/DDBJ databases">
        <authorList>
            <person name="Otto D Thomas"/>
            <person name="Naeem Raeece"/>
        </authorList>
    </citation>
    <scope>NUCLEOTIDE SEQUENCE</scope>
</reference>
<evidence type="ECO:0000256" key="1">
    <source>
        <dbReference type="SAM" id="MobiDB-lite"/>
    </source>
</evidence>
<name>A0A0G4HFT4_9ALVE</name>
<dbReference type="VEuPathDB" id="CryptoDB:Cvel_6645"/>
<proteinExistence type="predicted"/>
<protein>
    <submittedName>
        <fullName evidence="2">Uncharacterized protein</fullName>
    </submittedName>
</protein>
<gene>
    <name evidence="2" type="ORF">Cvel_6645</name>
</gene>
<sequence>MRQEAEEEGGENSLEIMEVRAVQNGDAAPQPPAMQPSEASSSSEASARASAGSEEDANGLVEMEVNIEIDLIEEGEELVGLLSREADVVQGEEAIADYAGCVMIQRPLWGIMRHSTALPLFSKDKLTTDRLTRVMKKGKKAALPQKGELSIRVGGVYTWDHVFLSIEEYEKIEKKWATLDHEEASATEDAM</sequence>
<dbReference type="EMBL" id="CDMZ01002524">
    <property type="protein sequence ID" value="CEM42747.1"/>
    <property type="molecule type" value="Genomic_DNA"/>
</dbReference>
<evidence type="ECO:0000313" key="2">
    <source>
        <dbReference type="EMBL" id="CEM42747.1"/>
    </source>
</evidence>